<dbReference type="SMART" id="SM00955">
    <property type="entry name" value="RNB"/>
    <property type="match status" value="1"/>
</dbReference>
<keyword evidence="12" id="KW-1185">Reference proteome</keyword>
<dbReference type="PANTHER" id="PTHR23355">
    <property type="entry name" value="RIBONUCLEASE"/>
    <property type="match status" value="1"/>
</dbReference>
<dbReference type="OrthoDB" id="9764149at2"/>
<dbReference type="InterPro" id="IPR040476">
    <property type="entry name" value="CSD2"/>
</dbReference>
<dbReference type="Proteomes" id="UP000030125">
    <property type="component" value="Unassembled WGS sequence"/>
</dbReference>
<organism evidence="11 12">
    <name type="scientific">Porphyromonas cangingivalis</name>
    <dbReference type="NCBI Taxonomy" id="36874"/>
    <lineage>
        <taxon>Bacteria</taxon>
        <taxon>Pseudomonadati</taxon>
        <taxon>Bacteroidota</taxon>
        <taxon>Bacteroidia</taxon>
        <taxon>Bacteroidales</taxon>
        <taxon>Porphyromonadaceae</taxon>
        <taxon>Porphyromonas</taxon>
    </lineage>
</organism>
<dbReference type="Pfam" id="PF08206">
    <property type="entry name" value="OB_RNB"/>
    <property type="match status" value="1"/>
</dbReference>
<dbReference type="InterPro" id="IPR001900">
    <property type="entry name" value="RNase_II/R"/>
</dbReference>
<protein>
    <recommendedName>
        <fullName evidence="8">Ribonuclease R</fullName>
        <shortName evidence="8">RNase R</shortName>
        <ecNumber evidence="8">3.1.13.1</ecNumber>
    </recommendedName>
</protein>
<keyword evidence="5 8" id="KW-0378">Hydrolase</keyword>
<evidence type="ECO:0000313" key="11">
    <source>
        <dbReference type="EMBL" id="KGN80247.1"/>
    </source>
</evidence>
<dbReference type="InterPro" id="IPR011805">
    <property type="entry name" value="RNase_R"/>
</dbReference>
<evidence type="ECO:0000256" key="4">
    <source>
        <dbReference type="ARBA" id="ARBA00022722"/>
    </source>
</evidence>
<dbReference type="Pfam" id="PF17876">
    <property type="entry name" value="CSD2"/>
    <property type="match status" value="1"/>
</dbReference>
<dbReference type="GO" id="GO:0006402">
    <property type="term" value="P:mRNA catabolic process"/>
    <property type="evidence" value="ECO:0007669"/>
    <property type="project" value="TreeGrafter"/>
</dbReference>
<dbReference type="InterPro" id="IPR012340">
    <property type="entry name" value="NA-bd_OB-fold"/>
</dbReference>
<sequence length="733" mass="82669">MSSKYIPRSKAPGRKARKSRSAAGNDFVDKMPSITRLRGKIMEYFREHPNTPVNYKQIAAAIGVHGDVAYEVVSELVASLSDEKIIQRSGRGKYFYKAPSKSLEGIFRRTGGRGHNSFVPDDGGAPIRIAERNSRNAMDGDRVVIQLHAKRRGTAPEGEVVQVIERVEANFVGRLEVNNGVAFLLTESNKLANDIFIPDRFVRGAKDGDKVIVRVVEWKEGAKNPVGEVIDVIGRAGENDTEMHAILAEFGLPYVYPKEVEEAADRIDEQSAYDPKYNREDFREVPTLTIDPKEAKDFDDALSYRVLEDGNLEVGVHIADVTAYVHDNDIIDKEAQKRATSVYLVDRTVPMLPERLCNDLCSLRPNEDRPAFSVIFKLDKEAKILDYRIVRTVIHSDARLAYEEAQAVIEGGEGVFKDEILALNALAQKLRAERFANNAIDFDRSELKFEIDEAGKPIAVKSVVSKEANKLIEEFMLLANRTVARHIGKAEAGKKAPVFVYRVHDLPDPEKLQNLSEFVMRFGYKLKYMGTPSATAKSINALLDAVQGKPEEKLVETITIRTMAKATYTVDNIGHYGLGFEYYTHFTSPIRRHPDMLVHRLLTHYLAGGKNVDKRAYEQMCEHDSAMENTAAQAERASIKYKQVEYMMDRIGQEYEGVISGVTDWGLYVEIIENGCEGLVSIRELDDDYYEFDVKNYCLRGFHKKKTYSLGEKVTIRVADADLERKQLDFTLV</sequence>
<dbReference type="HAMAP" id="MF_01895">
    <property type="entry name" value="RNase_R"/>
    <property type="match status" value="1"/>
</dbReference>
<keyword evidence="3 8" id="KW-0963">Cytoplasm</keyword>
<evidence type="ECO:0000256" key="1">
    <source>
        <dbReference type="ARBA" id="ARBA00001849"/>
    </source>
</evidence>
<dbReference type="NCBIfam" id="TIGR02063">
    <property type="entry name" value="RNase_R"/>
    <property type="match status" value="1"/>
</dbReference>
<evidence type="ECO:0000256" key="2">
    <source>
        <dbReference type="ARBA" id="ARBA00004496"/>
    </source>
</evidence>
<dbReference type="PROSITE" id="PS50126">
    <property type="entry name" value="S1"/>
    <property type="match status" value="1"/>
</dbReference>
<feature type="region of interest" description="Disordered" evidence="9">
    <location>
        <begin position="1"/>
        <end position="27"/>
    </location>
</feature>
<comment type="function">
    <text evidence="8">3'-5' exoribonuclease that releases 5'-nucleoside monophosphates and is involved in maturation of structured RNAs.</text>
</comment>
<evidence type="ECO:0000256" key="5">
    <source>
        <dbReference type="ARBA" id="ARBA00022801"/>
    </source>
</evidence>
<comment type="caution">
    <text evidence="11">The sequence shown here is derived from an EMBL/GenBank/DDBJ whole genome shotgun (WGS) entry which is preliminary data.</text>
</comment>
<reference evidence="11 12" key="1">
    <citation type="submission" date="2014-08" db="EMBL/GenBank/DDBJ databases">
        <title>Porphyromonas cangingivalis strain:COT-109_OH1386 Genome sequencing.</title>
        <authorList>
            <person name="Wallis C."/>
            <person name="Deusch O."/>
            <person name="O'Flynn C."/>
            <person name="Davis I."/>
            <person name="Jospin G."/>
            <person name="Darling A.E."/>
            <person name="Coil D.A."/>
            <person name="Alexiev A."/>
            <person name="Horsfall A."/>
            <person name="Kirkwood N."/>
            <person name="Harris S."/>
            <person name="Eisen J.A."/>
        </authorList>
    </citation>
    <scope>NUCLEOTIDE SEQUENCE [LARGE SCALE GENOMIC DNA]</scope>
    <source>
        <strain evidence="12">COT-109 OH1386</strain>
    </source>
</reference>
<dbReference type="CDD" id="cd04471">
    <property type="entry name" value="S1_RNase_R"/>
    <property type="match status" value="1"/>
</dbReference>
<comment type="catalytic activity">
    <reaction evidence="1 8">
        <text>Exonucleolytic cleavage in the 3'- to 5'-direction to yield nucleoside 5'-phosphates.</text>
        <dbReference type="EC" id="3.1.13.1"/>
    </reaction>
</comment>
<evidence type="ECO:0000256" key="9">
    <source>
        <dbReference type="SAM" id="MobiDB-lite"/>
    </source>
</evidence>
<dbReference type="InterPro" id="IPR050180">
    <property type="entry name" value="RNR_Ribonuclease"/>
</dbReference>
<dbReference type="Gene3D" id="2.40.50.140">
    <property type="entry name" value="Nucleic acid-binding proteins"/>
    <property type="match status" value="3"/>
</dbReference>
<dbReference type="InterPro" id="IPR004476">
    <property type="entry name" value="RNase_II/RNase_R"/>
</dbReference>
<dbReference type="EC" id="3.1.13.1" evidence="8"/>
<dbReference type="AlphaFoldDB" id="A0A0A2ERB9"/>
<dbReference type="InterPro" id="IPR003029">
    <property type="entry name" value="S1_domain"/>
</dbReference>
<dbReference type="STRING" id="36874.HQ34_00750"/>
<evidence type="ECO:0000256" key="7">
    <source>
        <dbReference type="ARBA" id="ARBA00022884"/>
    </source>
</evidence>
<accession>A0A0A2ERB9</accession>
<dbReference type="EMBL" id="JQJD01000043">
    <property type="protein sequence ID" value="KGN80247.1"/>
    <property type="molecule type" value="Genomic_DNA"/>
</dbReference>
<proteinExistence type="inferred from homology"/>
<dbReference type="GO" id="GO:0005829">
    <property type="term" value="C:cytosol"/>
    <property type="evidence" value="ECO:0007669"/>
    <property type="project" value="TreeGrafter"/>
</dbReference>
<feature type="domain" description="S1 motif" evidence="10">
    <location>
        <begin position="652"/>
        <end position="733"/>
    </location>
</feature>
<keyword evidence="4 8" id="KW-0540">Nuclease</keyword>
<evidence type="ECO:0000259" key="10">
    <source>
        <dbReference type="PROSITE" id="PS50126"/>
    </source>
</evidence>
<dbReference type="Pfam" id="PF00773">
    <property type="entry name" value="RNB"/>
    <property type="match status" value="1"/>
</dbReference>
<evidence type="ECO:0000256" key="8">
    <source>
        <dbReference type="HAMAP-Rule" id="MF_01895"/>
    </source>
</evidence>
<gene>
    <name evidence="8" type="primary">rnr</name>
    <name evidence="11" type="ORF">HQ35_06035</name>
</gene>
<keyword evidence="6 8" id="KW-0269">Exonuclease</keyword>
<dbReference type="SUPFAM" id="SSF50249">
    <property type="entry name" value="Nucleic acid-binding proteins"/>
    <property type="match status" value="3"/>
</dbReference>
<evidence type="ECO:0000313" key="12">
    <source>
        <dbReference type="Proteomes" id="UP000030125"/>
    </source>
</evidence>
<feature type="compositionally biased region" description="Basic residues" evidence="9">
    <location>
        <begin position="11"/>
        <end position="20"/>
    </location>
</feature>
<dbReference type="NCBIfam" id="TIGR00358">
    <property type="entry name" value="3_prime_RNase"/>
    <property type="match status" value="1"/>
</dbReference>
<dbReference type="GO" id="GO:0008859">
    <property type="term" value="F:exoribonuclease II activity"/>
    <property type="evidence" value="ECO:0007669"/>
    <property type="project" value="UniProtKB-UniRule"/>
</dbReference>
<evidence type="ECO:0000256" key="6">
    <source>
        <dbReference type="ARBA" id="ARBA00022839"/>
    </source>
</evidence>
<dbReference type="InterPro" id="IPR013223">
    <property type="entry name" value="RNase_B_OB_dom"/>
</dbReference>
<dbReference type="Pfam" id="PF00575">
    <property type="entry name" value="S1"/>
    <property type="match status" value="1"/>
</dbReference>
<dbReference type="SMART" id="SM00316">
    <property type="entry name" value="S1"/>
    <property type="match status" value="1"/>
</dbReference>
<dbReference type="eggNOG" id="COG0557">
    <property type="taxonomic scope" value="Bacteria"/>
</dbReference>
<name>A0A0A2ERB9_PORCN</name>
<comment type="similarity">
    <text evidence="8">Belongs to the RNR ribonuclease family. RNase R subfamily.</text>
</comment>
<dbReference type="PANTHER" id="PTHR23355:SF9">
    <property type="entry name" value="DIS3-LIKE EXONUCLEASE 2"/>
    <property type="match status" value="1"/>
</dbReference>
<dbReference type="RefSeq" id="WP_036851745.1">
    <property type="nucleotide sequence ID" value="NZ_JQJD01000043.1"/>
</dbReference>
<dbReference type="GO" id="GO:0003723">
    <property type="term" value="F:RNA binding"/>
    <property type="evidence" value="ECO:0007669"/>
    <property type="project" value="UniProtKB-UniRule"/>
</dbReference>
<keyword evidence="7 8" id="KW-0694">RNA-binding</keyword>
<evidence type="ECO:0000256" key="3">
    <source>
        <dbReference type="ARBA" id="ARBA00022490"/>
    </source>
</evidence>
<comment type="subcellular location">
    <subcellularLocation>
        <location evidence="2 8">Cytoplasm</location>
    </subcellularLocation>
</comment>